<dbReference type="RefSeq" id="WP_097388425.1">
    <property type="nucleotide sequence ID" value="NZ_JARDXE010000014.1"/>
</dbReference>
<reference evidence="1" key="1">
    <citation type="submission" date="2023-02" db="EMBL/GenBank/DDBJ databases">
        <title>A novel hydrolase synthesized by Rhodococcus erythropolis HQ is responsible for the detoxification of Zearalenone.</title>
        <authorList>
            <person name="Hu J."/>
            <person name="Xu J."/>
        </authorList>
    </citation>
    <scope>NUCLEOTIDE SEQUENCE</scope>
    <source>
        <strain evidence="1">HQ</strain>
    </source>
</reference>
<dbReference type="AlphaFoldDB" id="A0AAW6LMS8"/>
<proteinExistence type="predicted"/>
<evidence type="ECO:0000313" key="1">
    <source>
        <dbReference type="EMBL" id="MDE8647501.1"/>
    </source>
</evidence>
<evidence type="ECO:0000313" key="2">
    <source>
        <dbReference type="Proteomes" id="UP001217325"/>
    </source>
</evidence>
<dbReference type="GO" id="GO:0016740">
    <property type="term" value="F:transferase activity"/>
    <property type="evidence" value="ECO:0007669"/>
    <property type="project" value="UniProtKB-KW"/>
</dbReference>
<comment type="caution">
    <text evidence="1">The sequence shown here is derived from an EMBL/GenBank/DDBJ whole genome shotgun (WGS) entry which is preliminary data.</text>
</comment>
<protein>
    <submittedName>
        <fullName evidence="1">Nucleotidyl transferase AbiEii/AbiGii toxin family protein</fullName>
    </submittedName>
</protein>
<keyword evidence="1" id="KW-0808">Transferase</keyword>
<name>A0AAW6LMS8_RHOSG</name>
<dbReference type="Pfam" id="PF08843">
    <property type="entry name" value="AbiEii"/>
    <property type="match status" value="1"/>
</dbReference>
<gene>
    <name evidence="1" type="ORF">PXH69_21240</name>
</gene>
<sequence>MSSPLASRAFREKVNQRLNNRAEATGQLKNRLQRQFVMTRFLARVFGADPDGWVLKGGTGMMIRLPEARYSQDVDLIFTAPTSIDEVVDGLQVLLRANPIDLFVYTISRREHKPDGKMTVRVGVALGTTEIDSFKIDLRSHRGVIGAIETHAIPQIIDLGDDVPTGAVRVYPLADQIADKLCAMYEFHLRHGQPPPGENSNRYRDLVDLLLIGQSLPIDLETTVAALENQRIVRDQMTLPMELHTPGPDWYENWSEYAADSPLDDTLYNLDAALALAAGCYNRILVERPTAASPATWDPVAQQWIDADQD</sequence>
<organism evidence="1 2">
    <name type="scientific">Rhodococcus qingshengii</name>
    <dbReference type="NCBI Taxonomy" id="334542"/>
    <lineage>
        <taxon>Bacteria</taxon>
        <taxon>Bacillati</taxon>
        <taxon>Actinomycetota</taxon>
        <taxon>Actinomycetes</taxon>
        <taxon>Mycobacteriales</taxon>
        <taxon>Nocardiaceae</taxon>
        <taxon>Rhodococcus</taxon>
        <taxon>Rhodococcus erythropolis group</taxon>
    </lineage>
</organism>
<dbReference type="InterPro" id="IPR014942">
    <property type="entry name" value="AbiEii"/>
</dbReference>
<dbReference type="EMBL" id="JARDXE010000014">
    <property type="protein sequence ID" value="MDE8647501.1"/>
    <property type="molecule type" value="Genomic_DNA"/>
</dbReference>
<accession>A0AAW6LMS8</accession>
<dbReference type="Proteomes" id="UP001217325">
    <property type="component" value="Unassembled WGS sequence"/>
</dbReference>